<gene>
    <name evidence="2" type="ORF">KHA97_15720</name>
</gene>
<name>A0A942TGK1_9BACI</name>
<dbReference type="PANTHER" id="PTHR10885:SF0">
    <property type="entry name" value="ISOPENTENYL-DIPHOSPHATE DELTA-ISOMERASE"/>
    <property type="match status" value="1"/>
</dbReference>
<dbReference type="InterPro" id="IPR015797">
    <property type="entry name" value="NUDIX_hydrolase-like_dom_sf"/>
</dbReference>
<sequence>METEILNAYDEFGNLIGKKSRREVHTKGYWHETFQCWIVGKENETNYIYFQIRSDEKADFPGLLDISAAGHILAHETVEDGIREVQEELGIDVSMNELIPLGVIKNTIITDNFIDHEFGNNFLYKSEQPLTFKLQVEEVSGMVKANVKDFYQFCFGEIEELLVLTETESIRRYISKDDFVPHEDSYFKTVAERIAVHI</sequence>
<dbReference type="Gene3D" id="3.90.79.10">
    <property type="entry name" value="Nucleoside Triphosphate Pyrophosphohydrolase"/>
    <property type="match status" value="1"/>
</dbReference>
<evidence type="ECO:0000313" key="2">
    <source>
        <dbReference type="EMBL" id="MBS4196513.1"/>
    </source>
</evidence>
<organism evidence="2 3">
    <name type="scientific">Lederbergia citri</name>
    <dbReference type="NCBI Taxonomy" id="2833580"/>
    <lineage>
        <taxon>Bacteria</taxon>
        <taxon>Bacillati</taxon>
        <taxon>Bacillota</taxon>
        <taxon>Bacilli</taxon>
        <taxon>Bacillales</taxon>
        <taxon>Bacillaceae</taxon>
        <taxon>Lederbergia</taxon>
    </lineage>
</organism>
<dbReference type="InterPro" id="IPR000086">
    <property type="entry name" value="NUDIX_hydrolase_dom"/>
</dbReference>
<comment type="caution">
    <text evidence="2">The sequence shown here is derived from an EMBL/GenBank/DDBJ whole genome shotgun (WGS) entry which is preliminary data.</text>
</comment>
<reference evidence="2 3" key="1">
    <citation type="submission" date="2021-05" db="EMBL/GenBank/DDBJ databases">
        <title>Novel Bacillus species.</title>
        <authorList>
            <person name="Liu G."/>
        </authorList>
    </citation>
    <scope>NUCLEOTIDE SEQUENCE [LARGE SCALE GENOMIC DNA]</scope>
    <source>
        <strain evidence="3">FJAT-49780</strain>
    </source>
</reference>
<dbReference type="AlphaFoldDB" id="A0A942TGK1"/>
<dbReference type="GO" id="GO:0003824">
    <property type="term" value="F:catalytic activity"/>
    <property type="evidence" value="ECO:0007669"/>
    <property type="project" value="UniProtKB-ARBA"/>
</dbReference>
<dbReference type="CDD" id="cd04692">
    <property type="entry name" value="NUDIX_Hydrolase"/>
    <property type="match status" value="1"/>
</dbReference>
<proteinExistence type="predicted"/>
<protein>
    <submittedName>
        <fullName evidence="2">NUDIX domain-containing protein</fullName>
    </submittedName>
</protein>
<dbReference type="Proteomes" id="UP000681414">
    <property type="component" value="Unassembled WGS sequence"/>
</dbReference>
<dbReference type="PROSITE" id="PS51462">
    <property type="entry name" value="NUDIX"/>
    <property type="match status" value="1"/>
</dbReference>
<dbReference type="RefSeq" id="WP_213125640.1">
    <property type="nucleotide sequence ID" value="NZ_JAGYPG010000002.1"/>
</dbReference>
<keyword evidence="3" id="KW-1185">Reference proteome</keyword>
<dbReference type="EMBL" id="JAGYPG010000002">
    <property type="protein sequence ID" value="MBS4196513.1"/>
    <property type="molecule type" value="Genomic_DNA"/>
</dbReference>
<dbReference type="SUPFAM" id="SSF55811">
    <property type="entry name" value="Nudix"/>
    <property type="match status" value="1"/>
</dbReference>
<dbReference type="PANTHER" id="PTHR10885">
    <property type="entry name" value="ISOPENTENYL-DIPHOSPHATE DELTA-ISOMERASE"/>
    <property type="match status" value="1"/>
</dbReference>
<evidence type="ECO:0000259" key="1">
    <source>
        <dbReference type="PROSITE" id="PS51462"/>
    </source>
</evidence>
<evidence type="ECO:0000313" key="3">
    <source>
        <dbReference type="Proteomes" id="UP000681414"/>
    </source>
</evidence>
<feature type="domain" description="Nudix hydrolase" evidence="1">
    <location>
        <begin position="29"/>
        <end position="178"/>
    </location>
</feature>
<accession>A0A942TGK1</accession>